<evidence type="ECO:0000313" key="2">
    <source>
        <dbReference type="EMBL" id="TDX30055.1"/>
    </source>
</evidence>
<sequence length="85" mass="9689">MTSHDRLWQAIWLPARRVAFAIVARLWWRRPPEEISARLEARSLRDQATIVAAVLTGLFLTSLVFAHAGILGMLVFLLLVILLIR</sequence>
<feature type="transmembrane region" description="Helical" evidence="1">
    <location>
        <begin position="49"/>
        <end position="82"/>
    </location>
</feature>
<evidence type="ECO:0000313" key="3">
    <source>
        <dbReference type="Proteomes" id="UP000295484"/>
    </source>
</evidence>
<gene>
    <name evidence="2" type="ORF">EV657_10722</name>
</gene>
<evidence type="ECO:0000256" key="1">
    <source>
        <dbReference type="SAM" id="Phobius"/>
    </source>
</evidence>
<comment type="caution">
    <text evidence="2">The sequence shown here is derived from an EMBL/GenBank/DDBJ whole genome shotgun (WGS) entry which is preliminary data.</text>
</comment>
<accession>A0A4R8G0S8</accession>
<dbReference type="AlphaFoldDB" id="A0A4R8G0S8"/>
<dbReference type="RefSeq" id="WP_134077592.1">
    <property type="nucleotide sequence ID" value="NZ_SOEB01000007.1"/>
</dbReference>
<name>A0A4R8G0S8_9RHOB</name>
<protein>
    <submittedName>
        <fullName evidence="2">Uncharacterized protein</fullName>
    </submittedName>
</protein>
<keyword evidence="1" id="KW-0472">Membrane</keyword>
<proteinExistence type="predicted"/>
<dbReference type="Proteomes" id="UP000295484">
    <property type="component" value="Unassembled WGS sequence"/>
</dbReference>
<keyword evidence="1" id="KW-0812">Transmembrane</keyword>
<reference evidence="2 3" key="1">
    <citation type="submission" date="2019-03" db="EMBL/GenBank/DDBJ databases">
        <title>Genomic Encyclopedia of Type Strains, Phase IV (KMG-IV): sequencing the most valuable type-strain genomes for metagenomic binning, comparative biology and taxonomic classification.</title>
        <authorList>
            <person name="Goeker M."/>
        </authorList>
    </citation>
    <scope>NUCLEOTIDE SEQUENCE [LARGE SCALE GENOMIC DNA]</scope>
    <source>
        <strain evidence="2 3">JA181</strain>
    </source>
</reference>
<keyword evidence="1" id="KW-1133">Transmembrane helix</keyword>
<organism evidence="2 3">
    <name type="scientific">Rhodovulum visakhapatnamense</name>
    <dbReference type="NCBI Taxonomy" id="364297"/>
    <lineage>
        <taxon>Bacteria</taxon>
        <taxon>Pseudomonadati</taxon>
        <taxon>Pseudomonadota</taxon>
        <taxon>Alphaproteobacteria</taxon>
        <taxon>Rhodobacterales</taxon>
        <taxon>Paracoccaceae</taxon>
        <taxon>Rhodovulum</taxon>
    </lineage>
</organism>
<dbReference type="EMBL" id="SOEB01000007">
    <property type="protein sequence ID" value="TDX30055.1"/>
    <property type="molecule type" value="Genomic_DNA"/>
</dbReference>